<keyword evidence="1" id="KW-0472">Membrane</keyword>
<keyword evidence="3" id="KW-1185">Reference proteome</keyword>
<evidence type="ECO:0000313" key="3">
    <source>
        <dbReference type="Proteomes" id="UP001314261"/>
    </source>
</evidence>
<evidence type="ECO:0000313" key="2">
    <source>
        <dbReference type="EMBL" id="CAK1252141.1"/>
    </source>
</evidence>
<keyword evidence="1" id="KW-1133">Transmembrane helix</keyword>
<accession>A0ABN9Z2R8</accession>
<reference evidence="2 3" key="1">
    <citation type="submission" date="2023-10" db="EMBL/GenBank/DDBJ databases">
        <authorList>
            <person name="Botero Cardona J."/>
        </authorList>
    </citation>
    <scope>NUCLEOTIDE SEQUENCE [LARGE SCALE GENOMIC DNA]</scope>
    <source>
        <strain evidence="2 3">R-54839</strain>
    </source>
</reference>
<feature type="transmembrane region" description="Helical" evidence="1">
    <location>
        <begin position="27"/>
        <end position="47"/>
    </location>
</feature>
<dbReference type="GeneID" id="89537202"/>
<organism evidence="2 3">
    <name type="scientific">Fructobacillus fructosus</name>
    <dbReference type="NCBI Taxonomy" id="1631"/>
    <lineage>
        <taxon>Bacteria</taxon>
        <taxon>Bacillati</taxon>
        <taxon>Bacillota</taxon>
        <taxon>Bacilli</taxon>
        <taxon>Lactobacillales</taxon>
        <taxon>Lactobacillaceae</taxon>
        <taxon>Fructobacillus</taxon>
    </lineage>
</organism>
<name>A0ABN9Z2R8_9LACO</name>
<comment type="caution">
    <text evidence="2">The sequence shown here is derived from an EMBL/GenBank/DDBJ whole genome shotgun (WGS) entry which is preliminary data.</text>
</comment>
<gene>
    <name evidence="2" type="ORF">R54839_PPFHFPJH_01431</name>
</gene>
<proteinExistence type="predicted"/>
<dbReference type="Proteomes" id="UP001314261">
    <property type="component" value="Unassembled WGS sequence"/>
</dbReference>
<dbReference type="RefSeq" id="WP_338342209.1">
    <property type="nucleotide sequence ID" value="NZ_CAUZLK010000008.1"/>
</dbReference>
<protein>
    <submittedName>
        <fullName evidence="2">Uncharacterized protein</fullName>
    </submittedName>
</protein>
<keyword evidence="1" id="KW-0812">Transmembrane</keyword>
<feature type="transmembrane region" description="Helical" evidence="1">
    <location>
        <begin position="67"/>
        <end position="90"/>
    </location>
</feature>
<sequence length="102" mass="11591">MKESGLTAAWNVCKQLGSSWWRWAQRCCFGIVLIFFWGSLQTASIAKNQATQSMYLPAEQVGAFYTLFSWLLLTALLWLPLLIAIVEVLFESLAKNQSKNNK</sequence>
<evidence type="ECO:0000256" key="1">
    <source>
        <dbReference type="SAM" id="Phobius"/>
    </source>
</evidence>
<dbReference type="EMBL" id="CAUZLR010000010">
    <property type="protein sequence ID" value="CAK1252141.1"/>
    <property type="molecule type" value="Genomic_DNA"/>
</dbReference>